<evidence type="ECO:0000256" key="4">
    <source>
        <dbReference type="ARBA" id="ARBA00004703"/>
    </source>
</evidence>
<evidence type="ECO:0000256" key="2">
    <source>
        <dbReference type="ARBA" id="ARBA00001946"/>
    </source>
</evidence>
<dbReference type="GO" id="GO:0004115">
    <property type="term" value="F:3',5'-cyclic-AMP phosphodiesterase activity"/>
    <property type="evidence" value="ECO:0007669"/>
    <property type="project" value="UniProtKB-EC"/>
</dbReference>
<feature type="region of interest" description="Disordered" evidence="16">
    <location>
        <begin position="181"/>
        <end position="203"/>
    </location>
</feature>
<dbReference type="Gene3D" id="1.10.1300.10">
    <property type="entry name" value="3'5'-cyclic nucleotide phosphodiesterase, catalytic domain"/>
    <property type="match status" value="1"/>
</dbReference>
<evidence type="ECO:0000313" key="19">
    <source>
        <dbReference type="Proteomes" id="UP000694417"/>
    </source>
</evidence>
<feature type="compositionally biased region" description="Acidic residues" evidence="16">
    <location>
        <begin position="660"/>
        <end position="674"/>
    </location>
</feature>
<keyword evidence="6 14" id="KW-0479">Metal-binding</keyword>
<protein>
    <recommendedName>
        <fullName evidence="15">Phosphodiesterase</fullName>
        <ecNumber evidence="15">3.1.4.-</ecNumber>
    </recommendedName>
</protein>
<comment type="cofactor">
    <cofactor evidence="15">
        <name>a divalent metal cation</name>
        <dbReference type="ChEBI" id="CHEBI:60240"/>
    </cofactor>
    <text evidence="15">Binds 2 divalent metal cations per subunit. Site 1 may preferentially bind zinc ions, while site 2 has a preference for magnesium and/or manganese ions.</text>
</comment>
<sequence>MRRSRTSLSFLMTERARESADFGLAPMSPCGAVRRRFSGTPLLPPLSSRLGSPGEAESSACVVFTIDAQGVDNIRGPSPGSFDLENGLSRGRTVLDPQSGPGLGRGAQAPAPHSQRRESFLYRSDSDYELSPKALSRNSSVASDLHGEDMIVTPFAQVLASLKTVRSNVAALAQGQVHGAVKQASVGNPPPSSQPPPPAEDSGQKLALETLEELDWCLDQLETLQTRHSVGEMASNKFKRMLNRELTHLSESSRSGNQVSEYISRTFLDQQTEVELPRAAPEESQRPMSEISGLRGLPHSASLSAATVPRFGVQTDEEGQLAKELEDTNRWGLDVFKVAELSGNRPLTAIIFSIFQERDLLKTFQIPADTLATYLLTLEGHYHADVAYHNSLHAADVAQSAHVLLATPALQAVFTDLEVLAAIFASAIHDVDHPGVSNQFLINTNSELALMYNDVSVLENHHLAVGFKLLQEENCDIFQNLSKRQRQSLRKMVIDMVLATDMSKHMNLLADLKTMVETKKVTSLGVLLLDNYSDRIQVLQNLVHCADLSNPTKPLPLYRQWTDRIMAEFFQQGDRERESGLDISPMCDKHTASVEKSQVGFIDYIAHPLWETWADLVHPDAQDLLDTLEDNREWYQSKIPRSPVDTAVSSDRFQFQLALEEAEEEEEEEEEEALEREPLGSPDT</sequence>
<dbReference type="PROSITE" id="PS51845">
    <property type="entry name" value="PDEASE_I_2"/>
    <property type="match status" value="1"/>
</dbReference>
<comment type="catalytic activity">
    <reaction evidence="11">
        <text>3',5'-cyclic AMP + H2O = AMP + H(+)</text>
        <dbReference type="Rhea" id="RHEA:25277"/>
        <dbReference type="ChEBI" id="CHEBI:15377"/>
        <dbReference type="ChEBI" id="CHEBI:15378"/>
        <dbReference type="ChEBI" id="CHEBI:58165"/>
        <dbReference type="ChEBI" id="CHEBI:456215"/>
        <dbReference type="EC" id="3.1.4.53"/>
    </reaction>
    <physiologicalReaction direction="left-to-right" evidence="11">
        <dbReference type="Rhea" id="RHEA:25278"/>
    </physiologicalReaction>
</comment>
<feature type="binding site" evidence="13">
    <location>
        <begin position="389"/>
        <end position="393"/>
    </location>
    <ligand>
        <name>AMP</name>
        <dbReference type="ChEBI" id="CHEBI:456215"/>
    </ligand>
</feature>
<evidence type="ECO:0000256" key="1">
    <source>
        <dbReference type="ARBA" id="ARBA00001936"/>
    </source>
</evidence>
<keyword evidence="8" id="KW-0460">Magnesium</keyword>
<dbReference type="Pfam" id="PF18100">
    <property type="entry name" value="PDE4_UCR"/>
    <property type="match status" value="1"/>
</dbReference>
<dbReference type="SMART" id="SM00471">
    <property type="entry name" value="HDc"/>
    <property type="match status" value="1"/>
</dbReference>
<dbReference type="PANTHER" id="PTHR11347">
    <property type="entry name" value="CYCLIC NUCLEOTIDE PHOSPHODIESTERASE"/>
    <property type="match status" value="1"/>
</dbReference>
<dbReference type="GO" id="GO:0046872">
    <property type="term" value="F:metal ion binding"/>
    <property type="evidence" value="ECO:0007669"/>
    <property type="project" value="UniProtKB-KW"/>
</dbReference>
<evidence type="ECO:0000256" key="3">
    <source>
        <dbReference type="ARBA" id="ARBA00001947"/>
    </source>
</evidence>
<comment type="similarity">
    <text evidence="5">Belongs to the cyclic nucleotide phosphodiesterase family. PDE4 subfamily.</text>
</comment>
<organism evidence="18 19">
    <name type="scientific">Urocitellus parryii</name>
    <name type="common">Arctic ground squirrel</name>
    <name type="synonym">Spermophilus parryii</name>
    <dbReference type="NCBI Taxonomy" id="9999"/>
    <lineage>
        <taxon>Eukaryota</taxon>
        <taxon>Metazoa</taxon>
        <taxon>Chordata</taxon>
        <taxon>Craniata</taxon>
        <taxon>Vertebrata</taxon>
        <taxon>Euteleostomi</taxon>
        <taxon>Mammalia</taxon>
        <taxon>Eutheria</taxon>
        <taxon>Euarchontoglires</taxon>
        <taxon>Glires</taxon>
        <taxon>Rodentia</taxon>
        <taxon>Sciuromorpha</taxon>
        <taxon>Sciuridae</taxon>
        <taxon>Xerinae</taxon>
        <taxon>Marmotini</taxon>
        <taxon>Urocitellus</taxon>
    </lineage>
</organism>
<feature type="active site" description="Proton donor" evidence="12">
    <location>
        <position position="389"/>
    </location>
</feature>
<feature type="region of interest" description="Disordered" evidence="16">
    <location>
        <begin position="75"/>
        <end position="117"/>
    </location>
</feature>
<feature type="compositionally biased region" description="Pro residues" evidence="16">
    <location>
        <begin position="188"/>
        <end position="199"/>
    </location>
</feature>
<feature type="domain" description="PDEase" evidence="17">
    <location>
        <begin position="313"/>
        <end position="642"/>
    </location>
</feature>
<accession>A0A8D2I077</accession>
<dbReference type="InterPro" id="IPR002073">
    <property type="entry name" value="PDEase_catalytic_dom"/>
</dbReference>
<evidence type="ECO:0000256" key="12">
    <source>
        <dbReference type="PIRSR" id="PIRSR623088-1"/>
    </source>
</evidence>
<dbReference type="Ensembl" id="ENSUPAT00010026906.1">
    <property type="protein sequence ID" value="ENSUPAP00010023653.1"/>
    <property type="gene ID" value="ENSUPAG00010018713.1"/>
</dbReference>
<evidence type="ECO:0000256" key="8">
    <source>
        <dbReference type="ARBA" id="ARBA00022842"/>
    </source>
</evidence>
<feature type="binding site" evidence="14">
    <location>
        <position position="430"/>
    </location>
    <ligand>
        <name>Zn(2+)</name>
        <dbReference type="ChEBI" id="CHEBI:29105"/>
        <label>1</label>
    </ligand>
</feature>
<dbReference type="InterPro" id="IPR036971">
    <property type="entry name" value="PDEase_catalytic_dom_sf"/>
</dbReference>
<evidence type="ECO:0000256" key="9">
    <source>
        <dbReference type="ARBA" id="ARBA00023149"/>
    </source>
</evidence>
<dbReference type="GO" id="GO:0006198">
    <property type="term" value="P:cAMP catabolic process"/>
    <property type="evidence" value="ECO:0007669"/>
    <property type="project" value="UniProtKB-UniPathway"/>
</dbReference>
<feature type="binding site" evidence="14">
    <location>
        <position position="547"/>
    </location>
    <ligand>
        <name>Zn(2+)</name>
        <dbReference type="ChEBI" id="CHEBI:29105"/>
        <label>1</label>
    </ligand>
</feature>
<dbReference type="GeneTree" id="ENSGT00940000162285"/>
<reference evidence="18" key="1">
    <citation type="submission" date="2025-08" db="UniProtKB">
        <authorList>
            <consortium name="Ensembl"/>
        </authorList>
    </citation>
    <scope>IDENTIFICATION</scope>
</reference>
<evidence type="ECO:0000256" key="6">
    <source>
        <dbReference type="ARBA" id="ARBA00022723"/>
    </source>
</evidence>
<dbReference type="InterPro" id="IPR023174">
    <property type="entry name" value="PDEase_CS"/>
</dbReference>
<feature type="binding site" evidence="13">
    <location>
        <position position="598"/>
    </location>
    <ligand>
        <name>AMP</name>
        <dbReference type="ChEBI" id="CHEBI:456215"/>
    </ligand>
</feature>
<keyword evidence="9" id="KW-0114">cAMP</keyword>
<dbReference type="GO" id="GO:0007165">
    <property type="term" value="P:signal transduction"/>
    <property type="evidence" value="ECO:0007669"/>
    <property type="project" value="InterPro"/>
</dbReference>
<evidence type="ECO:0000256" key="10">
    <source>
        <dbReference type="ARBA" id="ARBA00023211"/>
    </source>
</evidence>
<dbReference type="Proteomes" id="UP000694417">
    <property type="component" value="Unplaced"/>
</dbReference>
<dbReference type="InterPro" id="IPR003607">
    <property type="entry name" value="HD/PDEase_dom"/>
</dbReference>
<name>A0A8D2I077_UROPR</name>
<comment type="cofactor">
    <cofactor evidence="3">
        <name>Zn(2+)</name>
        <dbReference type="ChEBI" id="CHEBI:29105"/>
    </cofactor>
</comment>
<evidence type="ECO:0000259" key="17">
    <source>
        <dbReference type="PROSITE" id="PS51845"/>
    </source>
</evidence>
<feature type="binding site" evidence="14">
    <location>
        <position position="393"/>
    </location>
    <ligand>
        <name>Zn(2+)</name>
        <dbReference type="ChEBI" id="CHEBI:29105"/>
        <label>1</label>
    </ligand>
</feature>
<dbReference type="InterPro" id="IPR023088">
    <property type="entry name" value="PDEase"/>
</dbReference>
<feature type="binding site" evidence="14">
    <location>
        <position position="430"/>
    </location>
    <ligand>
        <name>Zn(2+)</name>
        <dbReference type="ChEBI" id="CHEBI:29105"/>
        <label>2</label>
    </ligand>
</feature>
<dbReference type="CDD" id="cd00077">
    <property type="entry name" value="HDc"/>
    <property type="match status" value="1"/>
</dbReference>
<comment type="pathway">
    <text evidence="4">Purine metabolism; 3',5'-cyclic AMP degradation; AMP from 3',5'-cyclic AMP: step 1/1.</text>
</comment>
<keyword evidence="7 15" id="KW-0378">Hydrolase</keyword>
<evidence type="ECO:0000256" key="14">
    <source>
        <dbReference type="PIRSR" id="PIRSR623088-3"/>
    </source>
</evidence>
<dbReference type="UniPathway" id="UPA00762">
    <property type="reaction ID" value="UER00747"/>
</dbReference>
<evidence type="ECO:0000313" key="18">
    <source>
        <dbReference type="Ensembl" id="ENSUPAP00010023653.1"/>
    </source>
</evidence>
<dbReference type="EC" id="3.1.4.-" evidence="15"/>
<gene>
    <name evidence="18" type="primary">PDE4C</name>
</gene>
<evidence type="ECO:0000256" key="5">
    <source>
        <dbReference type="ARBA" id="ARBA00009517"/>
    </source>
</evidence>
<evidence type="ECO:0000256" key="11">
    <source>
        <dbReference type="ARBA" id="ARBA00033681"/>
    </source>
</evidence>
<evidence type="ECO:0000256" key="15">
    <source>
        <dbReference type="RuleBase" id="RU363067"/>
    </source>
</evidence>
<comment type="cofactor">
    <cofactor evidence="2">
        <name>Mg(2+)</name>
        <dbReference type="ChEBI" id="CHEBI:18420"/>
    </cofactor>
</comment>
<dbReference type="FunFam" id="1.10.1300.10:FF:000001">
    <property type="entry name" value="Phosphodiesterase"/>
    <property type="match status" value="1"/>
</dbReference>
<evidence type="ECO:0000256" key="16">
    <source>
        <dbReference type="SAM" id="MobiDB-lite"/>
    </source>
</evidence>
<evidence type="ECO:0000256" key="7">
    <source>
        <dbReference type="ARBA" id="ARBA00022801"/>
    </source>
</evidence>
<comment type="cofactor">
    <cofactor evidence="1">
        <name>Mn(2+)</name>
        <dbReference type="ChEBI" id="CHEBI:29035"/>
    </cofactor>
</comment>
<dbReference type="PRINTS" id="PR00387">
    <property type="entry name" value="PDIESTERASE1"/>
</dbReference>
<evidence type="ECO:0000256" key="13">
    <source>
        <dbReference type="PIRSR" id="PIRSR623088-2"/>
    </source>
</evidence>
<dbReference type="PROSITE" id="PS00126">
    <property type="entry name" value="PDEASE_I_1"/>
    <property type="match status" value="1"/>
</dbReference>
<dbReference type="Pfam" id="PF00233">
    <property type="entry name" value="PDEase_I"/>
    <property type="match status" value="1"/>
</dbReference>
<keyword evidence="19" id="KW-1185">Reference proteome</keyword>
<feature type="binding site" evidence="13">
    <location>
        <position position="547"/>
    </location>
    <ligand>
        <name>AMP</name>
        <dbReference type="ChEBI" id="CHEBI:456215"/>
    </ligand>
</feature>
<keyword evidence="10" id="KW-0464">Manganese</keyword>
<feature type="region of interest" description="Disordered" evidence="16">
    <location>
        <begin position="660"/>
        <end position="684"/>
    </location>
</feature>
<feature type="binding site" evidence="13">
    <location>
        <position position="430"/>
    </location>
    <ligand>
        <name>AMP</name>
        <dbReference type="ChEBI" id="CHEBI:456215"/>
    </ligand>
</feature>
<dbReference type="SUPFAM" id="SSF109604">
    <property type="entry name" value="HD-domain/PDEase-like"/>
    <property type="match status" value="1"/>
</dbReference>
<dbReference type="AlphaFoldDB" id="A0A8D2I077"/>
<proteinExistence type="inferred from homology"/>
<dbReference type="InterPro" id="IPR040844">
    <property type="entry name" value="PDE4_UCR"/>
</dbReference>
<feature type="binding site" evidence="14">
    <location>
        <position position="429"/>
    </location>
    <ligand>
        <name>Zn(2+)</name>
        <dbReference type="ChEBI" id="CHEBI:29105"/>
        <label>1</label>
    </ligand>
</feature>
<reference evidence="18" key="2">
    <citation type="submission" date="2025-09" db="UniProtKB">
        <authorList>
            <consortium name="Ensembl"/>
        </authorList>
    </citation>
    <scope>IDENTIFICATION</scope>
</reference>